<sequence length="206" mass="24238">MDILSYFQSQLSKEEAKHLIKEQYYKKGDYLYTPPHKPNEMFQIFEGAVKIGTYSENGEEVCYDILYKKEVFGNLRYLNGQFFEFAKALTDCRVISYELSFYKKMIVFDPLVSDWFNKSVIQRWCRMETRLFKICTLSPSDRIKAVFKEFDDTIIDARSSKVFIPDLLHKVDISQMTGICRQTVSKLMKGMEAKANTRRLETDLSN</sequence>
<dbReference type="Pfam" id="PF00027">
    <property type="entry name" value="cNMP_binding"/>
    <property type="match status" value="1"/>
</dbReference>
<dbReference type="Gene3D" id="2.60.120.10">
    <property type="entry name" value="Jelly Rolls"/>
    <property type="match status" value="1"/>
</dbReference>
<dbReference type="CDD" id="cd00038">
    <property type="entry name" value="CAP_ED"/>
    <property type="match status" value="1"/>
</dbReference>
<feature type="domain" description="Cyclic nucleotide-binding" evidence="1">
    <location>
        <begin position="3"/>
        <end position="90"/>
    </location>
</feature>
<evidence type="ECO:0000313" key="2">
    <source>
        <dbReference type="EMBL" id="MCH7412303.1"/>
    </source>
</evidence>
<dbReference type="InterPro" id="IPR018490">
    <property type="entry name" value="cNMP-bd_dom_sf"/>
</dbReference>
<protein>
    <submittedName>
        <fullName evidence="2">Crp/Fnr family transcriptional regulator</fullName>
    </submittedName>
</protein>
<dbReference type="InterPro" id="IPR000595">
    <property type="entry name" value="cNMP-bd_dom"/>
</dbReference>
<keyword evidence="3" id="KW-1185">Reference proteome</keyword>
<proteinExistence type="predicted"/>
<dbReference type="EMBL" id="JAKZGO010000002">
    <property type="protein sequence ID" value="MCH7412303.1"/>
    <property type="molecule type" value="Genomic_DNA"/>
</dbReference>
<dbReference type="Proteomes" id="UP001165430">
    <property type="component" value="Unassembled WGS sequence"/>
</dbReference>
<dbReference type="InterPro" id="IPR014710">
    <property type="entry name" value="RmlC-like_jellyroll"/>
</dbReference>
<comment type="caution">
    <text evidence="2">The sequence shown here is derived from an EMBL/GenBank/DDBJ whole genome shotgun (WGS) entry which is preliminary data.</text>
</comment>
<dbReference type="PROSITE" id="PS50042">
    <property type="entry name" value="CNMP_BINDING_3"/>
    <property type="match status" value="1"/>
</dbReference>
<reference evidence="2" key="1">
    <citation type="submission" date="2022-03" db="EMBL/GenBank/DDBJ databases">
        <title>De novo assembled genomes of Belliella spp. (Cyclobacteriaceae) strains.</title>
        <authorList>
            <person name="Szabo A."/>
            <person name="Korponai K."/>
            <person name="Felfoldi T."/>
        </authorList>
    </citation>
    <scope>NUCLEOTIDE SEQUENCE</scope>
    <source>
        <strain evidence="2">DSM 111903</strain>
    </source>
</reference>
<name>A0ABS9V7F5_9BACT</name>
<accession>A0ABS9V7F5</accession>
<evidence type="ECO:0000259" key="1">
    <source>
        <dbReference type="PROSITE" id="PS50042"/>
    </source>
</evidence>
<dbReference type="RefSeq" id="WP_241409811.1">
    <property type="nucleotide sequence ID" value="NZ_JAKZGO010000002.1"/>
</dbReference>
<organism evidence="2 3">
    <name type="scientific">Belliella alkalica</name>
    <dbReference type="NCBI Taxonomy" id="1730871"/>
    <lineage>
        <taxon>Bacteria</taxon>
        <taxon>Pseudomonadati</taxon>
        <taxon>Bacteroidota</taxon>
        <taxon>Cytophagia</taxon>
        <taxon>Cytophagales</taxon>
        <taxon>Cyclobacteriaceae</taxon>
        <taxon>Belliella</taxon>
    </lineage>
</organism>
<gene>
    <name evidence="2" type="ORF">MM213_02310</name>
</gene>
<dbReference type="SUPFAM" id="SSF51206">
    <property type="entry name" value="cAMP-binding domain-like"/>
    <property type="match status" value="1"/>
</dbReference>
<evidence type="ECO:0000313" key="3">
    <source>
        <dbReference type="Proteomes" id="UP001165430"/>
    </source>
</evidence>